<keyword evidence="3" id="KW-0378">Hydrolase</keyword>
<accession>A0AAV7GZ02</accession>
<comment type="caution">
    <text evidence="6">The sequence shown here is derived from an EMBL/GenBank/DDBJ whole genome shotgun (WGS) entry which is preliminary data.</text>
</comment>
<evidence type="ECO:0000256" key="3">
    <source>
        <dbReference type="ARBA" id="ARBA00022801"/>
    </source>
</evidence>
<feature type="region of interest" description="Disordered" evidence="4">
    <location>
        <begin position="129"/>
        <end position="161"/>
    </location>
</feature>
<reference evidence="6 7" key="1">
    <citation type="journal article" date="2021" name="Hortic Res">
        <title>Chromosome-scale assembly of the Dendrobium chrysotoxum genome enhances the understanding of orchid evolution.</title>
        <authorList>
            <person name="Zhang Y."/>
            <person name="Zhang G.Q."/>
            <person name="Zhang D."/>
            <person name="Liu X.D."/>
            <person name="Xu X.Y."/>
            <person name="Sun W.H."/>
            <person name="Yu X."/>
            <person name="Zhu X."/>
            <person name="Wang Z.W."/>
            <person name="Zhao X."/>
            <person name="Zhong W.Y."/>
            <person name="Chen H."/>
            <person name="Yin W.L."/>
            <person name="Huang T."/>
            <person name="Niu S.C."/>
            <person name="Liu Z.J."/>
        </authorList>
    </citation>
    <scope>NUCLEOTIDE SEQUENCE [LARGE SCALE GENOMIC DNA]</scope>
    <source>
        <strain evidence="6">Lindl</strain>
    </source>
</reference>
<proteinExistence type="inferred from homology"/>
<evidence type="ECO:0000256" key="4">
    <source>
        <dbReference type="SAM" id="MobiDB-lite"/>
    </source>
</evidence>
<protein>
    <recommendedName>
        <fullName evidence="5">Ubiquitin-like protease family profile domain-containing protein</fullName>
    </recommendedName>
</protein>
<dbReference type="Gene3D" id="3.40.395.10">
    <property type="entry name" value="Adenoviral Proteinase, Chain A"/>
    <property type="match status" value="1"/>
</dbReference>
<evidence type="ECO:0000313" key="7">
    <source>
        <dbReference type="Proteomes" id="UP000775213"/>
    </source>
</evidence>
<dbReference type="Proteomes" id="UP000775213">
    <property type="component" value="Unassembled WGS sequence"/>
</dbReference>
<feature type="compositionally biased region" description="Basic and acidic residues" evidence="4">
    <location>
        <begin position="142"/>
        <end position="153"/>
    </location>
</feature>
<gene>
    <name evidence="6" type="ORF">IEQ34_008891</name>
</gene>
<feature type="domain" description="Ubiquitin-like protease family profile" evidence="5">
    <location>
        <begin position="344"/>
        <end position="404"/>
    </location>
</feature>
<sequence>MAKVRVSFRVTCVPLGTPSWLTLGPRVVSGYRWVPLVPIGIARYLAVPLGTPRYGTTIHAPVASKARPRFLRWGCDITYNKAKLEATSGLLERRVDVIEHHLFDEREKDNRFEAMEKFMSQQFPTFKPLNTGYQAESSSRTVTEEKTIEKQDELNDAPLPDRLPDPLPDQLKVEVHQEADVINSTCSTGIARRVRRWIDRKPKEVQSPFTTGQYKKRTLTKKAVTRPARTATTFIHVETVKSPEPRPAAAEIEYAGRPMIDENMRMFIDDYLKKYTDKVPLGTARYCSVPIRTARFLLADYLGTARYCSVPLDTVRFLNIFEHVPPQGSTLYKYDSKQYVSHVSKESVRAANLLLMPVSDNEHWTLLVADLKSLSWTFFDSLPNLSHKAVLPDVINHLHEETEDCFESDIRSWPLTIASGVPT</sequence>
<dbReference type="SUPFAM" id="SSF54001">
    <property type="entry name" value="Cysteine proteinases"/>
    <property type="match status" value="1"/>
</dbReference>
<keyword evidence="2" id="KW-0645">Protease</keyword>
<dbReference type="Pfam" id="PF02902">
    <property type="entry name" value="Peptidase_C48"/>
    <property type="match status" value="1"/>
</dbReference>
<dbReference type="InterPro" id="IPR038765">
    <property type="entry name" value="Papain-like_cys_pep_sf"/>
</dbReference>
<dbReference type="InterPro" id="IPR003653">
    <property type="entry name" value="Peptidase_C48_C"/>
</dbReference>
<evidence type="ECO:0000259" key="5">
    <source>
        <dbReference type="Pfam" id="PF02902"/>
    </source>
</evidence>
<keyword evidence="7" id="KW-1185">Reference proteome</keyword>
<dbReference type="AlphaFoldDB" id="A0AAV7GZ02"/>
<evidence type="ECO:0000256" key="2">
    <source>
        <dbReference type="ARBA" id="ARBA00022670"/>
    </source>
</evidence>
<dbReference type="GO" id="GO:0008234">
    <property type="term" value="F:cysteine-type peptidase activity"/>
    <property type="evidence" value="ECO:0007669"/>
    <property type="project" value="InterPro"/>
</dbReference>
<organism evidence="6 7">
    <name type="scientific">Dendrobium chrysotoxum</name>
    <name type="common">Orchid</name>
    <dbReference type="NCBI Taxonomy" id="161865"/>
    <lineage>
        <taxon>Eukaryota</taxon>
        <taxon>Viridiplantae</taxon>
        <taxon>Streptophyta</taxon>
        <taxon>Embryophyta</taxon>
        <taxon>Tracheophyta</taxon>
        <taxon>Spermatophyta</taxon>
        <taxon>Magnoliopsida</taxon>
        <taxon>Liliopsida</taxon>
        <taxon>Asparagales</taxon>
        <taxon>Orchidaceae</taxon>
        <taxon>Epidendroideae</taxon>
        <taxon>Malaxideae</taxon>
        <taxon>Dendrobiinae</taxon>
        <taxon>Dendrobium</taxon>
    </lineage>
</organism>
<evidence type="ECO:0000256" key="1">
    <source>
        <dbReference type="ARBA" id="ARBA00005234"/>
    </source>
</evidence>
<dbReference type="GO" id="GO:0006508">
    <property type="term" value="P:proteolysis"/>
    <property type="evidence" value="ECO:0007669"/>
    <property type="project" value="UniProtKB-KW"/>
</dbReference>
<dbReference type="EMBL" id="JAGFBR010000009">
    <property type="protein sequence ID" value="KAH0461316.1"/>
    <property type="molecule type" value="Genomic_DNA"/>
</dbReference>
<name>A0AAV7GZ02_DENCH</name>
<evidence type="ECO:0000313" key="6">
    <source>
        <dbReference type="EMBL" id="KAH0461316.1"/>
    </source>
</evidence>
<feature type="compositionally biased region" description="Polar residues" evidence="4">
    <location>
        <begin position="131"/>
        <end position="141"/>
    </location>
</feature>
<comment type="similarity">
    <text evidence="1">Belongs to the peptidase C48 family.</text>
</comment>